<dbReference type="Pfam" id="PF15919">
    <property type="entry name" value="HicB_lk_antitox"/>
    <property type="match status" value="1"/>
</dbReference>
<accession>K9W3N3</accession>
<dbReference type="InterPro" id="IPR031807">
    <property type="entry name" value="HicB-like"/>
</dbReference>
<dbReference type="SUPFAM" id="SSF143100">
    <property type="entry name" value="TTHA1013/TTHA0281-like"/>
    <property type="match status" value="1"/>
</dbReference>
<dbReference type="eggNOG" id="COG1598">
    <property type="taxonomic scope" value="Bacteria"/>
</dbReference>
<dbReference type="Gene3D" id="3.30.160.250">
    <property type="match status" value="1"/>
</dbReference>
<protein>
    <submittedName>
        <fullName evidence="2">Uncharacterized protein family UPF0150</fullName>
    </submittedName>
</protein>
<keyword evidence="3" id="KW-1185">Reference proteome</keyword>
<evidence type="ECO:0000313" key="3">
    <source>
        <dbReference type="Proteomes" id="UP000010472"/>
    </source>
</evidence>
<dbReference type="STRING" id="1173022.Cri9333_4176"/>
<dbReference type="KEGG" id="cep:Cri9333_4176"/>
<reference evidence="2 3" key="1">
    <citation type="submission" date="2012-06" db="EMBL/GenBank/DDBJ databases">
        <title>Finished chromosome of genome of Crinalium epipsammum PCC 9333.</title>
        <authorList>
            <consortium name="US DOE Joint Genome Institute"/>
            <person name="Gugger M."/>
            <person name="Coursin T."/>
            <person name="Rippka R."/>
            <person name="Tandeau De Marsac N."/>
            <person name="Huntemann M."/>
            <person name="Wei C.-L."/>
            <person name="Han J."/>
            <person name="Detter J.C."/>
            <person name="Han C."/>
            <person name="Tapia R."/>
            <person name="Davenport K."/>
            <person name="Daligault H."/>
            <person name="Erkkila T."/>
            <person name="Gu W."/>
            <person name="Munk A.C.C."/>
            <person name="Teshima H."/>
            <person name="Xu Y."/>
            <person name="Chain P."/>
            <person name="Chen A."/>
            <person name="Krypides N."/>
            <person name="Mavromatis K."/>
            <person name="Markowitz V."/>
            <person name="Szeto E."/>
            <person name="Ivanova N."/>
            <person name="Mikhailova N."/>
            <person name="Ovchinnikova G."/>
            <person name="Pagani I."/>
            <person name="Pati A."/>
            <person name="Goodwin L."/>
            <person name="Peters L."/>
            <person name="Pitluck S."/>
            <person name="Woyke T."/>
            <person name="Kerfeld C."/>
        </authorList>
    </citation>
    <scope>NUCLEOTIDE SEQUENCE [LARGE SCALE GENOMIC DNA]</scope>
    <source>
        <strain evidence="2 3">PCC 9333</strain>
    </source>
</reference>
<dbReference type="InterPro" id="IPR035069">
    <property type="entry name" value="TTHA1013/TTHA0281-like"/>
</dbReference>
<dbReference type="PANTHER" id="PTHR34504:SF2">
    <property type="entry name" value="UPF0150 PROTEIN SSL0259"/>
    <property type="match status" value="1"/>
</dbReference>
<dbReference type="Proteomes" id="UP000010472">
    <property type="component" value="Chromosome"/>
</dbReference>
<organism evidence="2 3">
    <name type="scientific">Crinalium epipsammum PCC 9333</name>
    <dbReference type="NCBI Taxonomy" id="1173022"/>
    <lineage>
        <taxon>Bacteria</taxon>
        <taxon>Bacillati</taxon>
        <taxon>Cyanobacteriota</taxon>
        <taxon>Cyanophyceae</taxon>
        <taxon>Gomontiellales</taxon>
        <taxon>Gomontiellaceae</taxon>
        <taxon>Crinalium</taxon>
    </lineage>
</organism>
<dbReference type="PANTHER" id="PTHR34504">
    <property type="entry name" value="ANTITOXIN HICB"/>
    <property type="match status" value="1"/>
</dbReference>
<gene>
    <name evidence="2" type="ORF">Cri9333_4176</name>
</gene>
<dbReference type="EMBL" id="CP003620">
    <property type="protein sequence ID" value="AFZ14968.1"/>
    <property type="molecule type" value="Genomic_DNA"/>
</dbReference>
<evidence type="ECO:0000259" key="1">
    <source>
        <dbReference type="Pfam" id="PF15919"/>
    </source>
</evidence>
<sequence>MKYKYEIIIEKAENNYSAFSPDVPGCITVGDTVEETLQEMEEAIEFHLEGLKERGLPIPEPKTNHFYVEVNA</sequence>
<name>K9W3N3_9CYAN</name>
<dbReference type="AlphaFoldDB" id="K9W3N3"/>
<dbReference type="OrthoDB" id="5419659at2"/>
<dbReference type="InterPro" id="IPR051404">
    <property type="entry name" value="TA_system_antitoxin"/>
</dbReference>
<feature type="domain" description="HicB-like antitoxin of toxin-antitoxin system" evidence="1">
    <location>
        <begin position="5"/>
        <end position="63"/>
    </location>
</feature>
<evidence type="ECO:0000313" key="2">
    <source>
        <dbReference type="EMBL" id="AFZ14968.1"/>
    </source>
</evidence>
<dbReference type="RefSeq" id="WP_015205063.1">
    <property type="nucleotide sequence ID" value="NC_019753.1"/>
</dbReference>
<dbReference type="HOGENOM" id="CLU_114047_2_2_3"/>
<proteinExistence type="predicted"/>